<dbReference type="EMBL" id="CACRSK010000001">
    <property type="protein sequence ID" value="VYS76070.1"/>
    <property type="molecule type" value="Genomic_DNA"/>
</dbReference>
<evidence type="ECO:0000313" key="2">
    <source>
        <dbReference type="EMBL" id="VYS76070.1"/>
    </source>
</evidence>
<reference evidence="2" key="1">
    <citation type="submission" date="2019-11" db="EMBL/GenBank/DDBJ databases">
        <authorList>
            <person name="Feng L."/>
        </authorList>
    </citation>
    <scope>NUCLEOTIDE SEQUENCE</scope>
    <source>
        <strain evidence="2">CUreolyticusLFYP111</strain>
    </source>
</reference>
<organism evidence="2">
    <name type="scientific">Campylobacter ureolyticus</name>
    <dbReference type="NCBI Taxonomy" id="827"/>
    <lineage>
        <taxon>Bacteria</taxon>
        <taxon>Pseudomonadati</taxon>
        <taxon>Campylobacterota</taxon>
        <taxon>Epsilonproteobacteria</taxon>
        <taxon>Campylobacterales</taxon>
        <taxon>Campylobacteraceae</taxon>
        <taxon>Campylobacter</taxon>
    </lineage>
</organism>
<protein>
    <submittedName>
        <fullName evidence="2">Type III restriction/modification enzyme methylation subunit</fullName>
    </submittedName>
</protein>
<dbReference type="AlphaFoldDB" id="A0A6N2R875"/>
<dbReference type="Pfam" id="PF12564">
    <property type="entry name" value="TypeIII_RM_meth"/>
    <property type="match status" value="1"/>
</dbReference>
<evidence type="ECO:0000259" key="1">
    <source>
        <dbReference type="Pfam" id="PF12564"/>
    </source>
</evidence>
<proteinExistence type="predicted"/>
<accession>A0A6N2R875</accession>
<gene>
    <name evidence="2" type="ORF">CULFYP111_00249</name>
</gene>
<name>A0A6N2R875_9BACT</name>
<feature type="domain" description="Type III restriction/modification enzyme methylation subunit" evidence="1">
    <location>
        <begin position="33"/>
        <end position="88"/>
    </location>
</feature>
<sequence length="194" mass="22658">MNNLKEIFKNSEFLSNDGKLLKSKIKESVLKYDKILIDLLINSEFKELFFEKLQNDIWIFKQKTFIDYIDDKNFLLDSYTKFSNKIGLSVSNKFLSRNDDVVLSFPFKDCVLKGDQSKDDDKSKEIFFNEILARDEINRLFDKKALINFKKFSVHNQQSAISNQQSAISNQQSAISNQQSARLKIFLNSVEIQN</sequence>
<dbReference type="InterPro" id="IPR022221">
    <property type="entry name" value="TypeIII_RM_meth"/>
</dbReference>